<organism evidence="1 2">
    <name type="scientific">Amphibiibacter pelophylacis</name>
    <dbReference type="NCBI Taxonomy" id="1799477"/>
    <lineage>
        <taxon>Bacteria</taxon>
        <taxon>Pseudomonadati</taxon>
        <taxon>Pseudomonadota</taxon>
        <taxon>Betaproteobacteria</taxon>
        <taxon>Burkholderiales</taxon>
        <taxon>Sphaerotilaceae</taxon>
        <taxon>Amphibiibacter</taxon>
    </lineage>
</organism>
<name>A0ACC6P302_9BURK</name>
<comment type="caution">
    <text evidence="1">The sequence shown here is derived from an EMBL/GenBank/DDBJ whole genome shotgun (WGS) entry which is preliminary data.</text>
</comment>
<evidence type="ECO:0000313" key="2">
    <source>
        <dbReference type="Proteomes" id="UP001364695"/>
    </source>
</evidence>
<proteinExistence type="predicted"/>
<gene>
    <name evidence="1" type="ORF">RV045_09065</name>
</gene>
<accession>A0ACC6P302</accession>
<sequence>MNTFSRWRLGAASIALGLALAVPPALAKSAEPHRHSTPVKAKTAHSGTKARKAVPHKGHTSRKAAKKAKAKHHQTGVASWYGGRFHGRRTASGERYSKFAMTAAHKTIPFGTWVEVTALRTGRSVKVRINDRGPYVRGRVIDLSRTSARKLGVHGVARVRLSWPVAAPKS</sequence>
<keyword evidence="2" id="KW-1185">Reference proteome</keyword>
<reference evidence="1" key="1">
    <citation type="submission" date="2023-10" db="EMBL/GenBank/DDBJ databases">
        <title>Amphibacter perezi, gen. nov., sp. nov. a novel taxa of the family Comamonadaceae, class Betaproteobacteria isolated from the skin microbiota of Pelophylax perezi from different populations.</title>
        <authorList>
            <person name="Costa S."/>
            <person name="Proenca D.N."/>
            <person name="Lopes I."/>
            <person name="Morais P.V."/>
        </authorList>
    </citation>
    <scope>NUCLEOTIDE SEQUENCE</scope>
    <source>
        <strain evidence="1">SL12-8</strain>
    </source>
</reference>
<dbReference type="Proteomes" id="UP001364695">
    <property type="component" value="Unassembled WGS sequence"/>
</dbReference>
<evidence type="ECO:0000313" key="1">
    <source>
        <dbReference type="EMBL" id="MEJ7138578.1"/>
    </source>
</evidence>
<dbReference type="EMBL" id="JAWDIE010000012">
    <property type="protein sequence ID" value="MEJ7138578.1"/>
    <property type="molecule type" value="Genomic_DNA"/>
</dbReference>
<protein>
    <submittedName>
        <fullName evidence="1">Septal ring lytic transglycosylase RlpA family protein</fullName>
    </submittedName>
</protein>